<dbReference type="Gene3D" id="3.90.550.10">
    <property type="entry name" value="Spore Coat Polysaccharide Biosynthesis Protein SpsA, Chain A"/>
    <property type="match status" value="1"/>
</dbReference>
<sequence length="194" mass="22003">MIGIVMAGGKGTRMESEQEKLLLKYKKPVILHVIDALRESKCFSKILAITSKNSPQTKQLLEENNVETMETPGNGYVRDLNRVLSSLNEPVLVTSGDLPFLDYEIIKNIVKMYNSENIWKSIVVTKGFLDSLHLKSDIHVSHEEQDCCFSGISLVNAKQIKNLERVKETYQILDDKRVAFNLNTKQDYELLGVS</sequence>
<dbReference type="AlphaFoldDB" id="A0A0F9CMW1"/>
<dbReference type="SUPFAM" id="SSF53448">
    <property type="entry name" value="Nucleotide-diphospho-sugar transferases"/>
    <property type="match status" value="1"/>
</dbReference>
<dbReference type="InterPro" id="IPR025877">
    <property type="entry name" value="MobA-like_NTP_Trfase"/>
</dbReference>
<feature type="domain" description="MobA-like NTP transferase" evidence="2">
    <location>
        <begin position="3"/>
        <end position="117"/>
    </location>
</feature>
<dbReference type="PANTHER" id="PTHR19136:SF86">
    <property type="entry name" value="ADENOSYLCOBINAMIDE-PHOSPHATE GUANYLYLTRANSFERASE"/>
    <property type="match status" value="1"/>
</dbReference>
<dbReference type="InterPro" id="IPR029044">
    <property type="entry name" value="Nucleotide-diphossugar_trans"/>
</dbReference>
<evidence type="ECO:0000313" key="3">
    <source>
        <dbReference type="EMBL" id="KKL27752.1"/>
    </source>
</evidence>
<name>A0A0F9CMW1_9ZZZZ</name>
<proteinExistence type="predicted"/>
<dbReference type="Pfam" id="PF12804">
    <property type="entry name" value="NTP_transf_3"/>
    <property type="match status" value="1"/>
</dbReference>
<evidence type="ECO:0000259" key="2">
    <source>
        <dbReference type="Pfam" id="PF12804"/>
    </source>
</evidence>
<protein>
    <recommendedName>
        <fullName evidence="2">MobA-like NTP transferase domain-containing protein</fullName>
    </recommendedName>
</protein>
<accession>A0A0F9CMW1</accession>
<gene>
    <name evidence="3" type="ORF">LCGC14_2381990</name>
</gene>
<reference evidence="3" key="1">
    <citation type="journal article" date="2015" name="Nature">
        <title>Complex archaea that bridge the gap between prokaryotes and eukaryotes.</title>
        <authorList>
            <person name="Spang A."/>
            <person name="Saw J.H."/>
            <person name="Jorgensen S.L."/>
            <person name="Zaremba-Niedzwiedzka K."/>
            <person name="Martijn J."/>
            <person name="Lind A.E."/>
            <person name="van Eijk R."/>
            <person name="Schleper C."/>
            <person name="Guy L."/>
            <person name="Ettema T.J."/>
        </authorList>
    </citation>
    <scope>NUCLEOTIDE SEQUENCE</scope>
</reference>
<keyword evidence="1" id="KW-0808">Transferase</keyword>
<dbReference type="PANTHER" id="PTHR19136">
    <property type="entry name" value="MOLYBDENUM COFACTOR GUANYLYLTRANSFERASE"/>
    <property type="match status" value="1"/>
</dbReference>
<evidence type="ECO:0000256" key="1">
    <source>
        <dbReference type="ARBA" id="ARBA00022679"/>
    </source>
</evidence>
<dbReference type="GO" id="GO:0016779">
    <property type="term" value="F:nucleotidyltransferase activity"/>
    <property type="evidence" value="ECO:0007669"/>
    <property type="project" value="TreeGrafter"/>
</dbReference>
<organism evidence="3">
    <name type="scientific">marine sediment metagenome</name>
    <dbReference type="NCBI Taxonomy" id="412755"/>
    <lineage>
        <taxon>unclassified sequences</taxon>
        <taxon>metagenomes</taxon>
        <taxon>ecological metagenomes</taxon>
    </lineage>
</organism>
<comment type="caution">
    <text evidence="3">The sequence shown here is derived from an EMBL/GenBank/DDBJ whole genome shotgun (WGS) entry which is preliminary data.</text>
</comment>
<dbReference type="EMBL" id="LAZR01035349">
    <property type="protein sequence ID" value="KKL27752.1"/>
    <property type="molecule type" value="Genomic_DNA"/>
</dbReference>